<organism evidence="11 12">
    <name type="scientific">Endomicrobium trichonymphae</name>
    <dbReference type="NCBI Taxonomy" id="1408204"/>
    <lineage>
        <taxon>Bacteria</taxon>
        <taxon>Pseudomonadati</taxon>
        <taxon>Elusimicrobiota</taxon>
        <taxon>Endomicrobiia</taxon>
        <taxon>Endomicrobiales</taxon>
        <taxon>Endomicrobiaceae</taxon>
        <taxon>Candidatus Endomicrobiellum</taxon>
    </lineage>
</organism>
<dbReference type="InterPro" id="IPR041445">
    <property type="entry name" value="AAA_lid_4"/>
</dbReference>
<feature type="binding site" evidence="9">
    <location>
        <position position="23"/>
    </location>
    <ligand>
        <name>ATP</name>
        <dbReference type="ChEBI" id="CHEBI:30616"/>
    </ligand>
</feature>
<dbReference type="PANTHER" id="PTHR42848:SF1">
    <property type="entry name" value="HOLLIDAY JUNCTION BRANCH MIGRATION COMPLEX SUBUNIT RUVB"/>
    <property type="match status" value="1"/>
</dbReference>
<dbReference type="EMBL" id="LNVX01000227">
    <property type="protein sequence ID" value="OEG71205.1"/>
    <property type="molecule type" value="Genomic_DNA"/>
</dbReference>
<name>A0A1E5IL94_ENDTX</name>
<gene>
    <name evidence="9" type="primary">ruvB</name>
    <name evidence="11" type="ORF">ATZ36_15485</name>
</gene>
<keyword evidence="7 9" id="KW-0233">DNA recombination</keyword>
<evidence type="ECO:0000256" key="1">
    <source>
        <dbReference type="ARBA" id="ARBA00022490"/>
    </source>
</evidence>
<keyword evidence="1 9" id="KW-0963">Cytoplasm</keyword>
<dbReference type="InterPro" id="IPR008823">
    <property type="entry name" value="RuvB_wg_C"/>
</dbReference>
<dbReference type="Gene3D" id="3.40.50.300">
    <property type="entry name" value="P-loop containing nucleotide triphosphate hydrolases"/>
    <property type="match status" value="1"/>
</dbReference>
<comment type="function">
    <text evidence="9">The RuvA-RuvB-RuvC complex processes Holliday junction (HJ) DNA during genetic recombination and DNA repair, while the RuvA-RuvB complex plays an important role in the rescue of blocked DNA replication forks via replication fork reversal (RFR). RuvA specifically binds to HJ cruciform DNA, conferring on it an open structure. The RuvB hexamer acts as an ATP-dependent pump, pulling dsDNA into and through the RuvAB complex. RuvB forms 2 homohexamers on either side of HJ DNA bound by 1 or 2 RuvA tetramers; 4 subunits per hexamer contact DNA at a time. Coordinated motions by a converter formed by DNA-disengaged RuvB subunits stimulates ATP hydrolysis and nucleotide exchange. Immobilization of the converter enables RuvB to convert the ATP-contained energy into a lever motion, pulling 2 nucleotides of DNA out of the RuvA tetramer per ATP hydrolyzed, thus driving DNA branch migration. The RuvB motors rotate together with the DNA substrate, which together with the progressing nucleotide cycle form the mechanistic basis for DNA recombination by continuous HJ branch migration. Branch migration allows RuvC to scan DNA until it finds its consensus sequence, where it cleaves and resolves cruciform DNA.</text>
</comment>
<dbReference type="HAMAP" id="MF_00016">
    <property type="entry name" value="DNA_HJ_migration_RuvB"/>
    <property type="match status" value="1"/>
</dbReference>
<dbReference type="Pfam" id="PF05491">
    <property type="entry name" value="WHD_RuvB"/>
    <property type="match status" value="1"/>
</dbReference>
<keyword evidence="11" id="KW-0347">Helicase</keyword>
<dbReference type="GO" id="GO:0005737">
    <property type="term" value="C:cytoplasm"/>
    <property type="evidence" value="ECO:0007669"/>
    <property type="project" value="UniProtKB-SubCell"/>
</dbReference>
<dbReference type="SUPFAM" id="SSF52540">
    <property type="entry name" value="P-loop containing nucleoside triphosphate hydrolases"/>
    <property type="match status" value="1"/>
</dbReference>
<comment type="subcellular location">
    <subcellularLocation>
        <location evidence="9">Cytoplasm</location>
    </subcellularLocation>
</comment>
<feature type="region of interest" description="Head domain (RuvB-H)" evidence="9">
    <location>
        <begin position="257"/>
        <end position="348"/>
    </location>
</feature>
<dbReference type="NCBIfam" id="NF000868">
    <property type="entry name" value="PRK00080.1"/>
    <property type="match status" value="1"/>
</dbReference>
<feature type="binding site" evidence="9">
    <location>
        <position position="70"/>
    </location>
    <ligand>
        <name>ATP</name>
        <dbReference type="ChEBI" id="CHEBI:30616"/>
    </ligand>
</feature>
<comment type="domain">
    <text evidence="9">Has 3 domains, the large (RuvB-L) and small ATPase (RuvB-S) domains and the C-terminal head (RuvB-H) domain. The head domain binds DNA, while the ATPase domains jointly bind ATP, ADP or are empty depending on the state of the subunit in the translocation cycle. During a single DNA translocation step the structure of each domain remains the same, but their relative positions change.</text>
</comment>
<evidence type="ECO:0000256" key="7">
    <source>
        <dbReference type="ARBA" id="ARBA00023172"/>
    </source>
</evidence>
<dbReference type="GO" id="GO:0006281">
    <property type="term" value="P:DNA repair"/>
    <property type="evidence" value="ECO:0007669"/>
    <property type="project" value="UniProtKB-UniRule"/>
</dbReference>
<evidence type="ECO:0000256" key="8">
    <source>
        <dbReference type="ARBA" id="ARBA00023204"/>
    </source>
</evidence>
<protein>
    <recommendedName>
        <fullName evidence="9">Holliday junction branch migration complex subunit RuvB</fullName>
        <ecNumber evidence="9">3.6.4.-</ecNumber>
    </recommendedName>
</protein>
<feature type="binding site" evidence="9">
    <location>
        <position position="221"/>
    </location>
    <ligand>
        <name>ATP</name>
        <dbReference type="ChEBI" id="CHEBI:30616"/>
    </ligand>
</feature>
<keyword evidence="2 9" id="KW-0547">Nucleotide-binding</keyword>
<keyword evidence="4 9" id="KW-0378">Hydrolase</keyword>
<evidence type="ECO:0000256" key="4">
    <source>
        <dbReference type="ARBA" id="ARBA00022801"/>
    </source>
</evidence>
<feature type="domain" description="AAA+ ATPase" evidence="10">
    <location>
        <begin position="54"/>
        <end position="185"/>
    </location>
</feature>
<feature type="binding site" evidence="9">
    <location>
        <begin position="131"/>
        <end position="133"/>
    </location>
    <ligand>
        <name>ATP</name>
        <dbReference type="ChEBI" id="CHEBI:30616"/>
    </ligand>
</feature>
<dbReference type="GO" id="GO:0016887">
    <property type="term" value="F:ATP hydrolysis activity"/>
    <property type="evidence" value="ECO:0007669"/>
    <property type="project" value="RHEA"/>
</dbReference>
<feature type="binding site" evidence="9">
    <location>
        <position position="174"/>
    </location>
    <ligand>
        <name>ATP</name>
        <dbReference type="ChEBI" id="CHEBI:30616"/>
    </ligand>
</feature>
<comment type="similarity">
    <text evidence="9">Belongs to the RuvB family.</text>
</comment>
<reference evidence="11 12" key="1">
    <citation type="submission" date="2015-11" db="EMBL/GenBank/DDBJ databases">
        <title>Evidence for parallel genomic evolution in an endosymbiosis of termite gut flagellates.</title>
        <authorList>
            <person name="Zheng H."/>
        </authorList>
    </citation>
    <scope>NUCLEOTIDE SEQUENCE [LARGE SCALE GENOMIC DNA]</scope>
    <source>
        <strain evidence="11 12">CET450</strain>
    </source>
</reference>
<dbReference type="GO" id="GO:0009378">
    <property type="term" value="F:four-way junction helicase activity"/>
    <property type="evidence" value="ECO:0007669"/>
    <property type="project" value="InterPro"/>
</dbReference>
<evidence type="ECO:0000256" key="2">
    <source>
        <dbReference type="ARBA" id="ARBA00022741"/>
    </source>
</evidence>
<dbReference type="PANTHER" id="PTHR42848">
    <property type="match status" value="1"/>
</dbReference>
<dbReference type="CDD" id="cd00009">
    <property type="entry name" value="AAA"/>
    <property type="match status" value="1"/>
</dbReference>
<feature type="binding site" evidence="9">
    <location>
        <position position="65"/>
    </location>
    <ligand>
        <name>ATP</name>
        <dbReference type="ChEBI" id="CHEBI:30616"/>
    </ligand>
</feature>
<keyword evidence="3 9" id="KW-0227">DNA damage</keyword>
<dbReference type="AlphaFoldDB" id="A0A1E5IL94"/>
<dbReference type="NCBIfam" id="TIGR00635">
    <property type="entry name" value="ruvB"/>
    <property type="match status" value="1"/>
</dbReference>
<evidence type="ECO:0000256" key="6">
    <source>
        <dbReference type="ARBA" id="ARBA00023125"/>
    </source>
</evidence>
<keyword evidence="8 9" id="KW-0234">DNA repair</keyword>
<evidence type="ECO:0000313" key="11">
    <source>
        <dbReference type="EMBL" id="OEG71205.1"/>
    </source>
</evidence>
<evidence type="ECO:0000256" key="3">
    <source>
        <dbReference type="ARBA" id="ARBA00022763"/>
    </source>
</evidence>
<comment type="caution">
    <text evidence="9">Lacks conserved residue(s) required for the propagation of feature annotation.</text>
</comment>
<keyword evidence="6 9" id="KW-0238">DNA-binding</keyword>
<sequence length="348" mass="38414">MDEIKRIAKASKLTEENRIENSLRPQILDDFIGQDKLKNNLKVFIEAAKKRHEALDHCLFYAPPGLGKTTLSHIIAREMGGNLRITSGPVLERVGDLAAILTNLSDGDVFFIDEIHRMNRFVEESLYPVMEDFELDIIIGQGPSARTIKLPVSRFTLIGATTRAGLLSSPLRDRFGIIEHLDFYAIKELEHIVNRSAAIMNIAVDEDAGKEIARRSRGTPRIANRLLKRVRDFAEVRGGKITHVIAKEALNALEVDSAGLDKIDKLILTVLIEKFGGGPVGIDTIATAVAEEADTITDVYEPYLIQSGFVARTPRGRVVTAGGYKHIGIDPPKNSPKGLLLSEKESFT</sequence>
<dbReference type="InterPro" id="IPR036390">
    <property type="entry name" value="WH_DNA-bd_sf"/>
</dbReference>
<dbReference type="InterPro" id="IPR008824">
    <property type="entry name" value="RuvB-like_N"/>
</dbReference>
<dbReference type="Gene3D" id="1.10.8.60">
    <property type="match status" value="1"/>
</dbReference>
<feature type="binding site" evidence="9">
    <location>
        <position position="184"/>
    </location>
    <ligand>
        <name>ATP</name>
        <dbReference type="ChEBI" id="CHEBI:30616"/>
    </ligand>
</feature>
<keyword evidence="5 9" id="KW-0067">ATP-binding</keyword>
<accession>A0A1E5IL94</accession>
<feature type="region of interest" description="Large ATPase domain (RuvB-L)" evidence="9">
    <location>
        <begin position="4"/>
        <end position="184"/>
    </location>
</feature>
<dbReference type="InterPro" id="IPR003593">
    <property type="entry name" value="AAA+_ATPase"/>
</dbReference>
<dbReference type="Proteomes" id="UP000095237">
    <property type="component" value="Unassembled WGS sequence"/>
</dbReference>
<keyword evidence="12" id="KW-1185">Reference proteome</keyword>
<dbReference type="GO" id="GO:0000400">
    <property type="term" value="F:four-way junction DNA binding"/>
    <property type="evidence" value="ECO:0007669"/>
    <property type="project" value="UniProtKB-UniRule"/>
</dbReference>
<feature type="binding site" evidence="9">
    <location>
        <position position="68"/>
    </location>
    <ligand>
        <name>ATP</name>
        <dbReference type="ChEBI" id="CHEBI:30616"/>
    </ligand>
</feature>
<dbReference type="GO" id="GO:0006310">
    <property type="term" value="P:DNA recombination"/>
    <property type="evidence" value="ECO:0007669"/>
    <property type="project" value="UniProtKB-UniRule"/>
</dbReference>
<comment type="caution">
    <text evidence="11">The sequence shown here is derived from an EMBL/GenBank/DDBJ whole genome shotgun (WGS) entry which is preliminary data.</text>
</comment>
<feature type="binding site" evidence="9">
    <location>
        <position position="312"/>
    </location>
    <ligand>
        <name>DNA</name>
        <dbReference type="ChEBI" id="CHEBI:16991"/>
    </ligand>
</feature>
<evidence type="ECO:0000256" key="5">
    <source>
        <dbReference type="ARBA" id="ARBA00022840"/>
    </source>
</evidence>
<dbReference type="Gene3D" id="1.10.10.10">
    <property type="entry name" value="Winged helix-like DNA-binding domain superfamily/Winged helix DNA-binding domain"/>
    <property type="match status" value="1"/>
</dbReference>
<dbReference type="GO" id="GO:0005524">
    <property type="term" value="F:ATP binding"/>
    <property type="evidence" value="ECO:0007669"/>
    <property type="project" value="UniProtKB-UniRule"/>
</dbReference>
<comment type="catalytic activity">
    <reaction evidence="9">
        <text>ATP + H2O = ADP + phosphate + H(+)</text>
        <dbReference type="Rhea" id="RHEA:13065"/>
        <dbReference type="ChEBI" id="CHEBI:15377"/>
        <dbReference type="ChEBI" id="CHEBI:15378"/>
        <dbReference type="ChEBI" id="CHEBI:30616"/>
        <dbReference type="ChEBI" id="CHEBI:43474"/>
        <dbReference type="ChEBI" id="CHEBI:456216"/>
    </reaction>
</comment>
<dbReference type="SUPFAM" id="SSF46785">
    <property type="entry name" value="Winged helix' DNA-binding domain"/>
    <property type="match status" value="1"/>
</dbReference>
<dbReference type="Pfam" id="PF05496">
    <property type="entry name" value="RuvB_N"/>
    <property type="match status" value="1"/>
</dbReference>
<comment type="subunit">
    <text evidence="9">Homohexamer. Forms an RuvA(8)-RuvB(12)-Holliday junction (HJ) complex. HJ DNA is sandwiched between 2 RuvA tetramers; dsDNA enters through RuvA and exits via RuvB. An RuvB hexamer assembles on each DNA strand where it exits the tetramer. Each RuvB hexamer is contacted by two RuvA subunits (via domain III) on 2 adjacent RuvB subunits; this complex drives branch migration. In the full resolvosome a probable DNA-RuvA(4)-RuvB(12)-RuvC(2) complex forms which resolves the HJ.</text>
</comment>
<dbReference type="GO" id="GO:0048476">
    <property type="term" value="C:Holliday junction resolvase complex"/>
    <property type="evidence" value="ECO:0007669"/>
    <property type="project" value="UniProtKB-UniRule"/>
</dbReference>
<feature type="binding site" evidence="9">
    <location>
        <position position="24"/>
    </location>
    <ligand>
        <name>ATP</name>
        <dbReference type="ChEBI" id="CHEBI:30616"/>
    </ligand>
</feature>
<proteinExistence type="inferred from homology"/>
<feature type="binding site" evidence="9">
    <location>
        <position position="317"/>
    </location>
    <ligand>
        <name>DNA</name>
        <dbReference type="ChEBI" id="CHEBI:16991"/>
    </ligand>
</feature>
<dbReference type="Pfam" id="PF17864">
    <property type="entry name" value="AAA_lid_4"/>
    <property type="match status" value="1"/>
</dbReference>
<evidence type="ECO:0000259" key="10">
    <source>
        <dbReference type="SMART" id="SM00382"/>
    </source>
</evidence>
<dbReference type="EC" id="3.6.4.-" evidence="9"/>
<dbReference type="InterPro" id="IPR027417">
    <property type="entry name" value="P-loop_NTPase"/>
</dbReference>
<evidence type="ECO:0000256" key="9">
    <source>
        <dbReference type="HAMAP-Rule" id="MF_00016"/>
    </source>
</evidence>
<feature type="binding site" evidence="9">
    <location>
        <position position="69"/>
    </location>
    <ligand>
        <name>ATP</name>
        <dbReference type="ChEBI" id="CHEBI:30616"/>
    </ligand>
</feature>
<dbReference type="InterPro" id="IPR036388">
    <property type="entry name" value="WH-like_DNA-bd_sf"/>
</dbReference>
<dbReference type="InterPro" id="IPR004605">
    <property type="entry name" value="DNA_helicase_Holl-junc_RuvB"/>
</dbReference>
<feature type="binding site" evidence="9">
    <location>
        <position position="69"/>
    </location>
    <ligand>
        <name>Mg(2+)</name>
        <dbReference type="ChEBI" id="CHEBI:18420"/>
    </ligand>
</feature>
<evidence type="ECO:0000313" key="12">
    <source>
        <dbReference type="Proteomes" id="UP000095237"/>
    </source>
</evidence>
<dbReference type="SMART" id="SM00382">
    <property type="entry name" value="AAA"/>
    <property type="match status" value="1"/>
</dbReference>